<comment type="caution">
    <text evidence="4">The sequence shown here is derived from an EMBL/GenBank/DDBJ whole genome shotgun (WGS) entry which is preliminary data.</text>
</comment>
<dbReference type="NCBIfam" id="NF041528">
    <property type="entry name" value="strep_LAETG"/>
    <property type="match status" value="1"/>
</dbReference>
<feature type="region of interest" description="Disordered" evidence="1">
    <location>
        <begin position="117"/>
        <end position="179"/>
    </location>
</feature>
<reference evidence="4" key="1">
    <citation type="submission" date="2022-06" db="EMBL/GenBank/DDBJ databases">
        <title>Draft genome sequence of Streptomyces sp. RB6PN25 isolated from peat swamp forest in Thailand.</title>
        <authorList>
            <person name="Duangmal K."/>
            <person name="Klaysubun C."/>
        </authorList>
    </citation>
    <scope>NUCLEOTIDE SEQUENCE</scope>
    <source>
        <strain evidence="4">RB6PN25</strain>
    </source>
</reference>
<evidence type="ECO:0000313" key="5">
    <source>
        <dbReference type="Proteomes" id="UP001057702"/>
    </source>
</evidence>
<feature type="compositionally biased region" description="Low complexity" evidence="1">
    <location>
        <begin position="134"/>
        <end position="179"/>
    </location>
</feature>
<dbReference type="RefSeq" id="WP_255920584.1">
    <property type="nucleotide sequence ID" value="NZ_JANFNG010000009.1"/>
</dbReference>
<gene>
    <name evidence="4" type="ORF">NGB36_13930</name>
</gene>
<feature type="transmembrane region" description="Helical" evidence="2">
    <location>
        <begin position="196"/>
        <end position="216"/>
    </location>
</feature>
<keyword evidence="5" id="KW-1185">Reference proteome</keyword>
<protein>
    <submittedName>
        <fullName evidence="4">LPXTG cell wall anchor domain-containing protein</fullName>
    </submittedName>
</protein>
<keyword evidence="3" id="KW-0732">Signal</keyword>
<keyword evidence="2" id="KW-0472">Membrane</keyword>
<evidence type="ECO:0000313" key="4">
    <source>
        <dbReference type="EMBL" id="MCQ4081676.1"/>
    </source>
</evidence>
<organism evidence="4 5">
    <name type="scientific">Streptomyces humicola</name>
    <dbReference type="NCBI Taxonomy" id="2953240"/>
    <lineage>
        <taxon>Bacteria</taxon>
        <taxon>Bacillati</taxon>
        <taxon>Actinomycetota</taxon>
        <taxon>Actinomycetes</taxon>
        <taxon>Kitasatosporales</taxon>
        <taxon>Streptomycetaceae</taxon>
        <taxon>Streptomyces</taxon>
    </lineage>
</organism>
<keyword evidence="2" id="KW-0812">Transmembrane</keyword>
<dbReference type="Proteomes" id="UP001057702">
    <property type="component" value="Unassembled WGS sequence"/>
</dbReference>
<sequence>MISKRGLFAATATGAGAAVLFSGAAFACNINDFSVTPVASCDTSSGVAKAAITVTDKDSSGTTAHVTIGPHLASGLPGQVLDQWDFPHPTAAGVSHTFYVDWVPGAQWDVRVTAGPIRDQPITPYPTSADKPCTVPSSAPSKTPVPSSKPTSSATPAPAPSSAAPSTAAGGAPAPSASASAQGASLAKTGGGSNSGVIAGLAGVLIVIGGGALFTVHRRKAAARH</sequence>
<keyword evidence="2" id="KW-1133">Transmembrane helix</keyword>
<dbReference type="PROSITE" id="PS51257">
    <property type="entry name" value="PROKAR_LIPOPROTEIN"/>
    <property type="match status" value="1"/>
</dbReference>
<proteinExistence type="predicted"/>
<name>A0ABT1PVI6_9ACTN</name>
<dbReference type="EMBL" id="JANFNG010000009">
    <property type="protein sequence ID" value="MCQ4081676.1"/>
    <property type="molecule type" value="Genomic_DNA"/>
</dbReference>
<evidence type="ECO:0000256" key="2">
    <source>
        <dbReference type="SAM" id="Phobius"/>
    </source>
</evidence>
<accession>A0ABT1PVI6</accession>
<evidence type="ECO:0000256" key="3">
    <source>
        <dbReference type="SAM" id="SignalP"/>
    </source>
</evidence>
<feature type="chain" id="PRO_5045956442" evidence="3">
    <location>
        <begin position="28"/>
        <end position="225"/>
    </location>
</feature>
<dbReference type="NCBIfam" id="TIGR01167">
    <property type="entry name" value="LPXTG_anchor"/>
    <property type="match status" value="1"/>
</dbReference>
<evidence type="ECO:0000256" key="1">
    <source>
        <dbReference type="SAM" id="MobiDB-lite"/>
    </source>
</evidence>
<feature type="signal peptide" evidence="3">
    <location>
        <begin position="1"/>
        <end position="27"/>
    </location>
</feature>